<organism evidence="2 3">
    <name type="scientific">Racocetra fulgida</name>
    <dbReference type="NCBI Taxonomy" id="60492"/>
    <lineage>
        <taxon>Eukaryota</taxon>
        <taxon>Fungi</taxon>
        <taxon>Fungi incertae sedis</taxon>
        <taxon>Mucoromycota</taxon>
        <taxon>Glomeromycotina</taxon>
        <taxon>Glomeromycetes</taxon>
        <taxon>Diversisporales</taxon>
        <taxon>Gigasporaceae</taxon>
        <taxon>Racocetra</taxon>
    </lineage>
</organism>
<feature type="region of interest" description="Disordered" evidence="1">
    <location>
        <begin position="1"/>
        <end position="21"/>
    </location>
</feature>
<accession>A0A9N9P3E4</accession>
<gene>
    <name evidence="2" type="ORF">RFULGI_LOCUS16119</name>
</gene>
<protein>
    <submittedName>
        <fullName evidence="2">17587_t:CDS:1</fullName>
    </submittedName>
</protein>
<feature type="non-terminal residue" evidence="2">
    <location>
        <position position="131"/>
    </location>
</feature>
<name>A0A9N9P3E4_9GLOM</name>
<evidence type="ECO:0000256" key="1">
    <source>
        <dbReference type="SAM" id="MobiDB-lite"/>
    </source>
</evidence>
<reference evidence="2" key="1">
    <citation type="submission" date="2021-06" db="EMBL/GenBank/DDBJ databases">
        <authorList>
            <person name="Kallberg Y."/>
            <person name="Tangrot J."/>
            <person name="Rosling A."/>
        </authorList>
    </citation>
    <scope>NUCLEOTIDE SEQUENCE</scope>
    <source>
        <strain evidence="2">IN212</strain>
    </source>
</reference>
<evidence type="ECO:0000313" key="3">
    <source>
        <dbReference type="Proteomes" id="UP000789396"/>
    </source>
</evidence>
<dbReference type="EMBL" id="CAJVPZ010055470">
    <property type="protein sequence ID" value="CAG8784552.1"/>
    <property type="molecule type" value="Genomic_DNA"/>
</dbReference>
<dbReference type="OrthoDB" id="2313811at2759"/>
<feature type="non-terminal residue" evidence="2">
    <location>
        <position position="1"/>
    </location>
</feature>
<feature type="compositionally biased region" description="Polar residues" evidence="1">
    <location>
        <begin position="1"/>
        <end position="12"/>
    </location>
</feature>
<sequence>ENTQISNVVTNNKMEKSESKNTITKMSLPDELTKFRQLWWDQGNMHPKANWENTPLPYELKSNVSWDQYAERTDKHNVHGMWEWKNGKVFVYELPAAPHESACAELMRSLNFALAGVYLTDYDFVSLGSMS</sequence>
<keyword evidence="3" id="KW-1185">Reference proteome</keyword>
<dbReference type="Proteomes" id="UP000789396">
    <property type="component" value="Unassembled WGS sequence"/>
</dbReference>
<dbReference type="AlphaFoldDB" id="A0A9N9P3E4"/>
<evidence type="ECO:0000313" key="2">
    <source>
        <dbReference type="EMBL" id="CAG8784552.1"/>
    </source>
</evidence>
<proteinExistence type="predicted"/>
<comment type="caution">
    <text evidence="2">The sequence shown here is derived from an EMBL/GenBank/DDBJ whole genome shotgun (WGS) entry which is preliminary data.</text>
</comment>